<gene>
    <name evidence="3" type="ORF">K9W46_08160</name>
</gene>
<evidence type="ECO:0000256" key="1">
    <source>
        <dbReference type="SAM" id="MobiDB-lite"/>
    </source>
</evidence>
<protein>
    <submittedName>
        <fullName evidence="3">Uncharacterized protein</fullName>
    </submittedName>
</protein>
<keyword evidence="2" id="KW-0472">Membrane</keyword>
<feature type="transmembrane region" description="Helical" evidence="2">
    <location>
        <begin position="12"/>
        <end position="33"/>
    </location>
</feature>
<evidence type="ECO:0000256" key="2">
    <source>
        <dbReference type="SAM" id="Phobius"/>
    </source>
</evidence>
<organism evidence="3">
    <name type="scientific">Candidatus Heimdallarchaeum endolithica</name>
    <dbReference type="NCBI Taxonomy" id="2876572"/>
    <lineage>
        <taxon>Archaea</taxon>
        <taxon>Promethearchaeati</taxon>
        <taxon>Candidatus Heimdallarchaeota</taxon>
        <taxon>Candidatus Heimdallarchaeia (ex Rinke et al. 2021) (nom. nud.)</taxon>
        <taxon>Candidatus Heimdallarchaeales</taxon>
        <taxon>Candidatus Heimdallarchaeaceae</taxon>
        <taxon>Candidatus Heimdallarchaeum</taxon>
    </lineage>
</organism>
<dbReference type="SUPFAM" id="SSF57938">
    <property type="entry name" value="DnaJ/Hsp40 cysteine-rich domain"/>
    <property type="match status" value="1"/>
</dbReference>
<feature type="region of interest" description="Disordered" evidence="1">
    <location>
        <begin position="117"/>
        <end position="152"/>
    </location>
</feature>
<keyword evidence="2" id="KW-0812">Transmembrane</keyword>
<feature type="transmembrane region" description="Helical" evidence="2">
    <location>
        <begin position="45"/>
        <end position="63"/>
    </location>
</feature>
<dbReference type="AlphaFoldDB" id="A0A9Y1BNM9"/>
<dbReference type="InterPro" id="IPR036410">
    <property type="entry name" value="HSP_DnaJ_Cys-rich_dom_sf"/>
</dbReference>
<evidence type="ECO:0000313" key="3">
    <source>
        <dbReference type="EMBL" id="UJG42376.1"/>
    </source>
</evidence>
<sequence>MRKLLKPRSTIAIYTMQYSLIVIASIFFIIGIMRVKSTETMDVVSLVWLLSGAFLYVASYIYAKKGVKIIKSACPYCYGTGYIDMGTGKNKRQETCPVCHGTGKMLDKATIELEKEKERIQKEEKEKERIQKEEKEKLQNPVTKEEQQNNSP</sequence>
<keyword evidence="2" id="KW-1133">Transmembrane helix</keyword>
<accession>A0A9Y1BNM9</accession>
<proteinExistence type="predicted"/>
<dbReference type="Gene3D" id="6.20.20.10">
    <property type="match status" value="1"/>
</dbReference>
<name>A0A9Y1BNM9_9ARCH</name>
<dbReference type="Proteomes" id="UP001200513">
    <property type="component" value="Chromosome"/>
</dbReference>
<reference evidence="3" key="1">
    <citation type="journal article" date="2022" name="Nat. Microbiol.">
        <title>Unique mobile elements and scalable gene flow at the prokaryote-eukaryote boundary revealed by circularized Asgard archaea genomes.</title>
        <authorList>
            <person name="Wu F."/>
            <person name="Speth D.R."/>
            <person name="Philosof A."/>
            <person name="Cremiere A."/>
            <person name="Narayanan A."/>
            <person name="Barco R.A."/>
            <person name="Connon S.A."/>
            <person name="Amend J.P."/>
            <person name="Antoshechkin I.A."/>
            <person name="Orphan V.J."/>
        </authorList>
    </citation>
    <scope>NUCLEOTIDE SEQUENCE</scope>
    <source>
        <strain evidence="3">PR6</strain>
    </source>
</reference>
<dbReference type="EMBL" id="CP084167">
    <property type="protein sequence ID" value="UJG42376.1"/>
    <property type="molecule type" value="Genomic_DNA"/>
</dbReference>